<feature type="binding site" evidence="4">
    <location>
        <position position="214"/>
    </location>
    <ligand>
        <name>Zn(2+)</name>
        <dbReference type="ChEBI" id="CHEBI:29105"/>
    </ligand>
</feature>
<evidence type="ECO:0000256" key="4">
    <source>
        <dbReference type="HAMAP-Rule" id="MF_01281"/>
    </source>
</evidence>
<dbReference type="AlphaFoldDB" id="A0A653A8K3"/>
<dbReference type="InterPro" id="IPR032466">
    <property type="entry name" value="Metal_Hydrolase"/>
</dbReference>
<evidence type="ECO:0000256" key="3">
    <source>
        <dbReference type="ARBA" id="ARBA00022833"/>
    </source>
</evidence>
<evidence type="ECO:0000259" key="5">
    <source>
        <dbReference type="Pfam" id="PF01979"/>
    </source>
</evidence>
<feature type="binding site" evidence="4">
    <location>
        <position position="302"/>
    </location>
    <ligand>
        <name>Zn(2+)</name>
        <dbReference type="ChEBI" id="CHEBI:29105"/>
    </ligand>
</feature>
<dbReference type="InterPro" id="IPR023512">
    <property type="entry name" value="Deaminase_MtaD/DadD"/>
</dbReference>
<dbReference type="InterPro" id="IPR050287">
    <property type="entry name" value="MTA/SAH_deaminase"/>
</dbReference>
<dbReference type="SUPFAM" id="SSF51556">
    <property type="entry name" value="Metallo-dependent hydrolases"/>
    <property type="match status" value="1"/>
</dbReference>
<dbReference type="GO" id="GO:0050270">
    <property type="term" value="F:S-adenosylhomocysteine deaminase activity"/>
    <property type="evidence" value="ECO:0007669"/>
    <property type="project" value="UniProtKB-UniRule"/>
</dbReference>
<comment type="catalytic activity">
    <reaction evidence="4">
        <text>S-methyl-5'-thioadenosine + H2O + H(+) = S-methyl-5'-thioinosine + NH4(+)</text>
        <dbReference type="Rhea" id="RHEA:25025"/>
        <dbReference type="ChEBI" id="CHEBI:15377"/>
        <dbReference type="ChEBI" id="CHEBI:15378"/>
        <dbReference type="ChEBI" id="CHEBI:17509"/>
        <dbReference type="ChEBI" id="CHEBI:28938"/>
        <dbReference type="ChEBI" id="CHEBI:48595"/>
        <dbReference type="EC" id="3.5.4.31"/>
    </reaction>
</comment>
<sequence>MPFDILIENAVILTCNTHKSLIPHGWLGISGDSITYLGESAPEDATAVKTIDGSGLLVLPGLVNGHTHAAMTLFRGLADDLPLMEWLENYIFPVERRMDAEFVHTGALLACAEMIRSGTTTFSDMYLFEDAVAEAAKTAGMRCLVGEVLYDFHSPSYGSVENALGYTEEFIERWRGDPLIHVAVEPHSLYTCSADLLKKANELALRHGIPLVTHLAETLGECAEIERRSGLSPVRYLESLGLLGAHLIAAHAVHVGEADLGAMARAGVSIVHNPESNMKLASGIAPVPRMLEMGLTVGLGTDGCASNNDLDMIQEMDTAAKLHKVIHQDPTVMDAETVLRMATIQGAAALGLDRQIGSLEPGKKADIILIDTRQPHLTPMYNPCSHLVYAARGQDVRHVIIDGRMVMEDRRLLTMDLPDILACADEMGRRVAGWVKGSPR</sequence>
<evidence type="ECO:0000256" key="2">
    <source>
        <dbReference type="ARBA" id="ARBA00022801"/>
    </source>
</evidence>
<dbReference type="SUPFAM" id="SSF51338">
    <property type="entry name" value="Composite domain of metallo-dependent hydrolases"/>
    <property type="match status" value="1"/>
</dbReference>
<dbReference type="PANTHER" id="PTHR43794">
    <property type="entry name" value="AMINOHYDROLASE SSNA-RELATED"/>
    <property type="match status" value="1"/>
</dbReference>
<dbReference type="Gene3D" id="2.30.40.10">
    <property type="entry name" value="Urease, subunit C, domain 1"/>
    <property type="match status" value="1"/>
</dbReference>
<feature type="binding site" evidence="4">
    <location>
        <position position="95"/>
    </location>
    <ligand>
        <name>substrate</name>
    </ligand>
</feature>
<keyword evidence="1 4" id="KW-0479">Metal-binding</keyword>
<accession>A0A653A8K3</accession>
<organism evidence="6">
    <name type="scientific">Uncultured Desulfatiglans sp</name>
    <dbReference type="NCBI Taxonomy" id="1748965"/>
    <lineage>
        <taxon>Bacteria</taxon>
        <taxon>Pseudomonadati</taxon>
        <taxon>Thermodesulfobacteriota</taxon>
        <taxon>Desulfobacteria</taxon>
        <taxon>Desulfatiglandales</taxon>
        <taxon>Desulfatiglandaceae</taxon>
        <taxon>Desulfatiglans</taxon>
        <taxon>environmental samples</taxon>
    </lineage>
</organism>
<comment type="caution">
    <text evidence="4">Lacks conserved residue(s) required for the propagation of feature annotation.</text>
</comment>
<comment type="function">
    <text evidence="4">Catalyzes the deamination of 5-methylthioadenosine and S-adenosyl-L-homocysteine into 5-methylthioinosine and S-inosyl-L-homocysteine, respectively. Is also able to deaminate adenosine.</text>
</comment>
<protein>
    <recommendedName>
        <fullName evidence="4">5-methylthioadenosine/S-adenosylhomocysteine deaminase</fullName>
        <shortName evidence="4">MTA/SAH deaminase</shortName>
        <ecNumber evidence="4">3.5.4.28</ecNumber>
        <ecNumber evidence="4">3.5.4.31</ecNumber>
    </recommendedName>
</protein>
<comment type="catalytic activity">
    <reaction evidence="4">
        <text>S-adenosyl-L-homocysteine + H2O + H(+) = S-inosyl-L-homocysteine + NH4(+)</text>
        <dbReference type="Rhea" id="RHEA:20716"/>
        <dbReference type="ChEBI" id="CHEBI:15377"/>
        <dbReference type="ChEBI" id="CHEBI:15378"/>
        <dbReference type="ChEBI" id="CHEBI:28938"/>
        <dbReference type="ChEBI" id="CHEBI:57856"/>
        <dbReference type="ChEBI" id="CHEBI:57985"/>
        <dbReference type="EC" id="3.5.4.28"/>
    </reaction>
</comment>
<name>A0A653A8K3_UNCDX</name>
<keyword evidence="3 4" id="KW-0862">Zinc</keyword>
<gene>
    <name evidence="4 6" type="primary">mtaD</name>
    <name evidence="6" type="ORF">TRIP_B330430</name>
</gene>
<dbReference type="Pfam" id="PF01979">
    <property type="entry name" value="Amidohydro_1"/>
    <property type="match status" value="1"/>
</dbReference>
<dbReference type="FunFam" id="3.20.20.140:FF:000014">
    <property type="entry name" value="5-methylthioadenosine/S-adenosylhomocysteine deaminase"/>
    <property type="match status" value="1"/>
</dbReference>
<dbReference type="InterPro" id="IPR011059">
    <property type="entry name" value="Metal-dep_hydrolase_composite"/>
</dbReference>
<dbReference type="GO" id="GO:0046872">
    <property type="term" value="F:metal ion binding"/>
    <property type="evidence" value="ECO:0007669"/>
    <property type="project" value="UniProtKB-KW"/>
</dbReference>
<dbReference type="GO" id="GO:0090614">
    <property type="term" value="F:5'-methylthioadenosine deaminase activity"/>
    <property type="evidence" value="ECO:0007669"/>
    <property type="project" value="UniProtKB-UniRule"/>
</dbReference>
<dbReference type="HAMAP" id="MF_01281">
    <property type="entry name" value="MTA_SAH_deamin"/>
    <property type="match status" value="1"/>
</dbReference>
<dbReference type="InterPro" id="IPR006680">
    <property type="entry name" value="Amidohydro-rel"/>
</dbReference>
<evidence type="ECO:0000256" key="1">
    <source>
        <dbReference type="ARBA" id="ARBA00022723"/>
    </source>
</evidence>
<dbReference type="EMBL" id="UPXX01000027">
    <property type="protein sequence ID" value="VBB44305.1"/>
    <property type="molecule type" value="Genomic_DNA"/>
</dbReference>
<feature type="binding site" evidence="4">
    <location>
        <position position="68"/>
    </location>
    <ligand>
        <name>Zn(2+)</name>
        <dbReference type="ChEBI" id="CHEBI:29105"/>
    </ligand>
</feature>
<reference evidence="6" key="1">
    <citation type="submission" date="2018-07" db="EMBL/GenBank/DDBJ databases">
        <authorList>
            <consortium name="Genoscope - CEA"/>
            <person name="William W."/>
        </authorList>
    </citation>
    <scope>NUCLEOTIDE SEQUENCE</scope>
    <source>
        <strain evidence="6">IK1</strain>
    </source>
</reference>
<feature type="binding site" evidence="4">
    <location>
        <position position="302"/>
    </location>
    <ligand>
        <name>substrate</name>
    </ligand>
</feature>
<comment type="similarity">
    <text evidence="4">Belongs to the metallo-dependent hydrolases superfamily. MTA/SAH deaminase family.</text>
</comment>
<dbReference type="PANTHER" id="PTHR43794:SF11">
    <property type="entry name" value="AMIDOHYDROLASE-RELATED DOMAIN-CONTAINING PROTEIN"/>
    <property type="match status" value="1"/>
</dbReference>
<feature type="binding site" evidence="4">
    <location>
        <position position="217"/>
    </location>
    <ligand>
        <name>substrate</name>
    </ligand>
</feature>
<keyword evidence="2 4" id="KW-0378">Hydrolase</keyword>
<dbReference type="EC" id="3.5.4.28" evidence="4"/>
<dbReference type="CDD" id="cd01298">
    <property type="entry name" value="ATZ_TRZ_like"/>
    <property type="match status" value="1"/>
</dbReference>
<proteinExistence type="inferred from homology"/>
<dbReference type="EC" id="3.5.4.31" evidence="4"/>
<feature type="domain" description="Amidohydrolase-related" evidence="5">
    <location>
        <begin position="57"/>
        <end position="406"/>
    </location>
</feature>
<evidence type="ECO:0000313" key="6">
    <source>
        <dbReference type="EMBL" id="VBB44305.1"/>
    </source>
</evidence>
<comment type="cofactor">
    <cofactor evidence="4">
        <name>Zn(2+)</name>
        <dbReference type="ChEBI" id="CHEBI:29105"/>
    </cofactor>
    <text evidence="4">Binds 1 zinc ion per subunit.</text>
</comment>
<dbReference type="Gene3D" id="3.20.20.140">
    <property type="entry name" value="Metal-dependent hydrolases"/>
    <property type="match status" value="1"/>
</dbReference>
<feature type="binding site" evidence="4">
    <location>
        <position position="66"/>
    </location>
    <ligand>
        <name>Zn(2+)</name>
        <dbReference type="ChEBI" id="CHEBI:29105"/>
    </ligand>
</feature>
<feature type="binding site" evidence="4">
    <location>
        <position position="187"/>
    </location>
    <ligand>
        <name>substrate</name>
    </ligand>
</feature>